<dbReference type="RefSeq" id="WP_092101639.1">
    <property type="nucleotide sequence ID" value="NZ_CP047198.1"/>
</dbReference>
<dbReference type="GO" id="GO:0016787">
    <property type="term" value="F:hydrolase activity"/>
    <property type="evidence" value="ECO:0007669"/>
    <property type="project" value="UniProtKB-KW"/>
</dbReference>
<evidence type="ECO:0000256" key="2">
    <source>
        <dbReference type="ARBA" id="ARBA00022747"/>
    </source>
</evidence>
<proteinExistence type="inferred from homology"/>
<dbReference type="GeneID" id="92750098"/>
<keyword evidence="2" id="KW-0680">Restriction system</keyword>
<dbReference type="GO" id="GO:0004519">
    <property type="term" value="F:endonuclease activity"/>
    <property type="evidence" value="ECO:0007669"/>
    <property type="project" value="UniProtKB-KW"/>
</dbReference>
<dbReference type="InterPro" id="IPR052021">
    <property type="entry name" value="Type-I_RS_S_subunit"/>
</dbReference>
<dbReference type="InterPro" id="IPR044946">
    <property type="entry name" value="Restrct_endonuc_typeI_TRD_sf"/>
</dbReference>
<dbReference type="Gene3D" id="3.90.220.20">
    <property type="entry name" value="DNA methylase specificity domains"/>
    <property type="match status" value="2"/>
</dbReference>
<evidence type="ECO:0000259" key="4">
    <source>
        <dbReference type="Pfam" id="PF01420"/>
    </source>
</evidence>
<feature type="domain" description="Type I restriction modification DNA specificity" evidence="4">
    <location>
        <begin position="28"/>
        <end position="140"/>
    </location>
</feature>
<keyword evidence="5" id="KW-0540">Nuclease</keyword>
<dbReference type="PANTHER" id="PTHR30408:SF12">
    <property type="entry name" value="TYPE I RESTRICTION ENZYME MJAVIII SPECIFICITY SUBUNIT"/>
    <property type="match status" value="1"/>
</dbReference>
<keyword evidence="6" id="KW-1185">Reference proteome</keyword>
<dbReference type="CDD" id="cd17288">
    <property type="entry name" value="RMtype1_S_LlaAI06ORF1089P_TRD1-CR1_like"/>
    <property type="match status" value="1"/>
</dbReference>
<dbReference type="Proteomes" id="UP000683520">
    <property type="component" value="Chromosome"/>
</dbReference>
<reference evidence="5 6" key="1">
    <citation type="submission" date="2021-06" db="EMBL/GenBank/DDBJ databases">
        <title>FDA dAtabase for Regulatory Grade micrObial Sequences (FDA-ARGOS): Supporting development and validation of Infectious Disease Dx tests.</title>
        <authorList>
            <person name="Sproer C."/>
            <person name="Gronow S."/>
            <person name="Severitt S."/>
            <person name="Schroder I."/>
            <person name="Tallon L."/>
            <person name="Sadzewicz L."/>
            <person name="Zhao X."/>
            <person name="Boylan J."/>
            <person name="Ott S."/>
            <person name="Bowen H."/>
            <person name="Vavikolanu K."/>
            <person name="Mehta A."/>
            <person name="Aluvathingal J."/>
            <person name="Nadendla S."/>
            <person name="Lowell S."/>
            <person name="Myers T."/>
            <person name="Yan Y."/>
        </authorList>
    </citation>
    <scope>NUCLEOTIDE SEQUENCE [LARGE SCALE GENOMIC DNA]</scope>
    <source>
        <strain evidence="5 6">FDAARGOS 1425</strain>
    </source>
</reference>
<keyword evidence="5" id="KW-0255">Endonuclease</keyword>
<dbReference type="EMBL" id="CP077302">
    <property type="protein sequence ID" value="QXB17825.1"/>
    <property type="molecule type" value="Genomic_DNA"/>
</dbReference>
<evidence type="ECO:0000256" key="3">
    <source>
        <dbReference type="ARBA" id="ARBA00023125"/>
    </source>
</evidence>
<sequence>MTEFTDYVRAFLAFDFRNGKDWAEVADPEGQYPVYGSGGAFGHANHYLYDGEAVLFGRKGTLDRPLYVNEKFWTVDTMYYAIPKSGYDGKFLYYWAQTIPFDLISTQTAIPSMTSSDLGRQRVPYLALETQRRIADYLDKEISEMDAMIDEFEGLVNSLGIRKRLLIDSIFDQNVPRLALKFLADFVPGFAFPSTSFTDDPNCTFLFRGVNLKPGIIDPTDSLYFDGSIEVPERFVLREGDVVLGMDRPFIKSGVRVATIPQEFEGSYLVQRVLKIEGRTDAYTRLFTYALSSSRFIDHITPDFTGISVPHLSADQVGSFSVPLLSESEAQRVVDRLDSEFENTNFLIEESTKLIENLKARKTALITEVVTGRKEV</sequence>
<comment type="similarity">
    <text evidence="1">Belongs to the type-I restriction system S methylase family.</text>
</comment>
<evidence type="ECO:0000313" key="6">
    <source>
        <dbReference type="Proteomes" id="UP000683520"/>
    </source>
</evidence>
<dbReference type="InterPro" id="IPR000055">
    <property type="entry name" value="Restrct_endonuc_typeI_TRD"/>
</dbReference>
<dbReference type="Pfam" id="PF01420">
    <property type="entry name" value="Methylase_S"/>
    <property type="match status" value="1"/>
</dbReference>
<accession>A0ABX8KSH6</accession>
<dbReference type="EC" id="3.1.21.-" evidence="5"/>
<organism evidence="5 6">
    <name type="scientific">Corynebacterium coyleae</name>
    <dbReference type="NCBI Taxonomy" id="53374"/>
    <lineage>
        <taxon>Bacteria</taxon>
        <taxon>Bacillati</taxon>
        <taxon>Actinomycetota</taxon>
        <taxon>Actinomycetes</taxon>
        <taxon>Mycobacteriales</taxon>
        <taxon>Corynebacteriaceae</taxon>
        <taxon>Corynebacterium</taxon>
    </lineage>
</organism>
<evidence type="ECO:0000256" key="1">
    <source>
        <dbReference type="ARBA" id="ARBA00010923"/>
    </source>
</evidence>
<protein>
    <submittedName>
        <fullName evidence="5">Restriction endonuclease subunit S</fullName>
        <ecNumber evidence="5">3.1.21.-</ecNumber>
    </submittedName>
</protein>
<evidence type="ECO:0000313" key="5">
    <source>
        <dbReference type="EMBL" id="QXB17825.1"/>
    </source>
</evidence>
<dbReference type="PANTHER" id="PTHR30408">
    <property type="entry name" value="TYPE-1 RESTRICTION ENZYME ECOKI SPECIFICITY PROTEIN"/>
    <property type="match status" value="1"/>
</dbReference>
<dbReference type="SUPFAM" id="SSF116734">
    <property type="entry name" value="DNA methylase specificity domain"/>
    <property type="match status" value="2"/>
</dbReference>
<name>A0ABX8KSH6_9CORY</name>
<keyword evidence="5" id="KW-0378">Hydrolase</keyword>
<gene>
    <name evidence="5" type="ORF">I6L55_07885</name>
</gene>
<keyword evidence="3" id="KW-0238">DNA-binding</keyword>